<dbReference type="GO" id="GO:0016758">
    <property type="term" value="F:hexosyltransferase activity"/>
    <property type="evidence" value="ECO:0007669"/>
    <property type="project" value="InterPro"/>
</dbReference>
<dbReference type="AlphaFoldDB" id="A0A4R4ZCP9"/>
<evidence type="ECO:0000256" key="2">
    <source>
        <dbReference type="ARBA" id="ARBA00022679"/>
    </source>
</evidence>
<dbReference type="OrthoDB" id="6620093at2"/>
<gene>
    <name evidence="4" type="ORF">E1288_05245</name>
</gene>
<protein>
    <submittedName>
        <fullName evidence="4">Glycosyl transferase</fullName>
    </submittedName>
</protein>
<evidence type="ECO:0000256" key="3">
    <source>
        <dbReference type="ARBA" id="ARBA00023194"/>
    </source>
</evidence>
<dbReference type="CDD" id="cd03784">
    <property type="entry name" value="GT1_Gtf-like"/>
    <property type="match status" value="1"/>
</dbReference>
<evidence type="ECO:0000313" key="4">
    <source>
        <dbReference type="EMBL" id="TDD55214.1"/>
    </source>
</evidence>
<organism evidence="4 5">
    <name type="scientific">Saccharopolyspora elongata</name>
    <dbReference type="NCBI Taxonomy" id="2530387"/>
    <lineage>
        <taxon>Bacteria</taxon>
        <taxon>Bacillati</taxon>
        <taxon>Actinomycetota</taxon>
        <taxon>Actinomycetes</taxon>
        <taxon>Pseudonocardiales</taxon>
        <taxon>Pseudonocardiaceae</taxon>
        <taxon>Saccharopolyspora</taxon>
    </lineage>
</organism>
<dbReference type="Proteomes" id="UP000294947">
    <property type="component" value="Unassembled WGS sequence"/>
</dbReference>
<dbReference type="InterPro" id="IPR006326">
    <property type="entry name" value="UDPGT_MGT-like"/>
</dbReference>
<dbReference type="Gene3D" id="3.40.50.2000">
    <property type="entry name" value="Glycogen Phosphorylase B"/>
    <property type="match status" value="2"/>
</dbReference>
<dbReference type="NCBIfam" id="TIGR01426">
    <property type="entry name" value="MGT"/>
    <property type="match status" value="1"/>
</dbReference>
<dbReference type="RefSeq" id="WP_132481595.1">
    <property type="nucleotide sequence ID" value="NZ_SMKW01000004.1"/>
</dbReference>
<sequence>MKKHFAFISVPAIGHVNPTLPLVTELLRRGHRVSYATGPKMVQAVESTGAEVVELPTEMPEVQQQKQFGPEQVGEMVQFFRDDIRASFPILQQRFHADPPDAVCFDSMTVLGRMLAEKLGVPGIALVPNFAFNEKFSLRDVLASDGAEFPVEAFAEFGRRIQEIGAEFGVRAQLPFGAPPAELNLVFLPREFQLAADTFDERFHFIGPLLGDRHDQPWQPRDPGAPLLFISLGTAFNNRPEFYRMCFEAFADSPWQIAMSTGHHVDPAGLGDIPANFDVRASFPQPAVLRHATVFLSHTGMNSTMESLHAGVPLVAVPQMPEQTANATRAEELGLARHLDPDTLTATELRTTVDDIATDEQVRTNLQWMRQIIHDCGGATAAADALETHLN</sequence>
<evidence type="ECO:0000313" key="5">
    <source>
        <dbReference type="Proteomes" id="UP000294947"/>
    </source>
</evidence>
<evidence type="ECO:0000256" key="1">
    <source>
        <dbReference type="ARBA" id="ARBA00009995"/>
    </source>
</evidence>
<dbReference type="PANTHER" id="PTHR48050:SF13">
    <property type="entry name" value="STEROL 3-BETA-GLUCOSYLTRANSFERASE UGT80A2"/>
    <property type="match status" value="1"/>
</dbReference>
<dbReference type="PANTHER" id="PTHR48050">
    <property type="entry name" value="STEROL 3-BETA-GLUCOSYLTRANSFERASE"/>
    <property type="match status" value="1"/>
</dbReference>
<proteinExistence type="inferred from homology"/>
<dbReference type="GO" id="GO:0017000">
    <property type="term" value="P:antibiotic biosynthetic process"/>
    <property type="evidence" value="ECO:0007669"/>
    <property type="project" value="UniProtKB-KW"/>
</dbReference>
<accession>A0A4R4ZCP9</accession>
<comment type="similarity">
    <text evidence="1">Belongs to the UDP-glycosyltransferase family.</text>
</comment>
<dbReference type="SUPFAM" id="SSF53756">
    <property type="entry name" value="UDP-Glycosyltransferase/glycogen phosphorylase"/>
    <property type="match status" value="1"/>
</dbReference>
<keyword evidence="3" id="KW-0045">Antibiotic biosynthesis</keyword>
<dbReference type="Pfam" id="PF00201">
    <property type="entry name" value="UDPGT"/>
    <property type="match status" value="1"/>
</dbReference>
<dbReference type="InterPro" id="IPR002213">
    <property type="entry name" value="UDP_glucos_trans"/>
</dbReference>
<comment type="caution">
    <text evidence="4">The sequence shown here is derived from an EMBL/GenBank/DDBJ whole genome shotgun (WGS) entry which is preliminary data.</text>
</comment>
<dbReference type="FunFam" id="3.40.50.2000:FF:000072">
    <property type="entry name" value="Glycosyl transferase"/>
    <property type="match status" value="1"/>
</dbReference>
<reference evidence="4 5" key="1">
    <citation type="submission" date="2019-03" db="EMBL/GenBank/DDBJ databases">
        <title>Draft genome sequences of novel Actinobacteria.</title>
        <authorList>
            <person name="Sahin N."/>
            <person name="Ay H."/>
            <person name="Saygin H."/>
        </authorList>
    </citation>
    <scope>NUCLEOTIDE SEQUENCE [LARGE SCALE GENOMIC DNA]</scope>
    <source>
        <strain evidence="4 5">7K502</strain>
    </source>
</reference>
<dbReference type="GO" id="GO:0008194">
    <property type="term" value="F:UDP-glycosyltransferase activity"/>
    <property type="evidence" value="ECO:0007669"/>
    <property type="project" value="InterPro"/>
</dbReference>
<name>A0A4R4ZCP9_9PSEU</name>
<keyword evidence="5" id="KW-1185">Reference proteome</keyword>
<dbReference type="EMBL" id="SMKW01000004">
    <property type="protein sequence ID" value="TDD55214.1"/>
    <property type="molecule type" value="Genomic_DNA"/>
</dbReference>
<dbReference type="InterPro" id="IPR050426">
    <property type="entry name" value="Glycosyltransferase_28"/>
</dbReference>
<keyword evidence="2 4" id="KW-0808">Transferase</keyword>